<reference evidence="1 2" key="1">
    <citation type="submission" date="2024-03" db="EMBL/GenBank/DDBJ databases">
        <title>The genome assembly and annotation of the cricket Gryllus longicercus Weissman &amp; Gray.</title>
        <authorList>
            <person name="Szrajer S."/>
            <person name="Gray D."/>
            <person name="Ylla G."/>
        </authorList>
    </citation>
    <scope>NUCLEOTIDE SEQUENCE [LARGE SCALE GENOMIC DNA]</scope>
    <source>
        <strain evidence="1">DAG 2021-001</strain>
        <tissue evidence="1">Whole body minus gut</tissue>
    </source>
</reference>
<keyword evidence="2" id="KW-1185">Reference proteome</keyword>
<protein>
    <submittedName>
        <fullName evidence="1">Uncharacterized protein</fullName>
    </submittedName>
</protein>
<dbReference type="AlphaFoldDB" id="A0AAN9VSY3"/>
<dbReference type="EMBL" id="JAZDUA010000052">
    <property type="protein sequence ID" value="KAK7870805.1"/>
    <property type="molecule type" value="Genomic_DNA"/>
</dbReference>
<dbReference type="Proteomes" id="UP001378592">
    <property type="component" value="Unassembled WGS sequence"/>
</dbReference>
<evidence type="ECO:0000313" key="1">
    <source>
        <dbReference type="EMBL" id="KAK7870805.1"/>
    </source>
</evidence>
<name>A0AAN9VSY3_9ORTH</name>
<comment type="caution">
    <text evidence="1">The sequence shown here is derived from an EMBL/GenBank/DDBJ whole genome shotgun (WGS) entry which is preliminary data.</text>
</comment>
<proteinExistence type="predicted"/>
<gene>
    <name evidence="1" type="ORF">R5R35_005468</name>
</gene>
<organism evidence="1 2">
    <name type="scientific">Gryllus longicercus</name>
    <dbReference type="NCBI Taxonomy" id="2509291"/>
    <lineage>
        <taxon>Eukaryota</taxon>
        <taxon>Metazoa</taxon>
        <taxon>Ecdysozoa</taxon>
        <taxon>Arthropoda</taxon>
        <taxon>Hexapoda</taxon>
        <taxon>Insecta</taxon>
        <taxon>Pterygota</taxon>
        <taxon>Neoptera</taxon>
        <taxon>Polyneoptera</taxon>
        <taxon>Orthoptera</taxon>
        <taxon>Ensifera</taxon>
        <taxon>Gryllidea</taxon>
        <taxon>Grylloidea</taxon>
        <taxon>Gryllidae</taxon>
        <taxon>Gryllinae</taxon>
        <taxon>Gryllus</taxon>
    </lineage>
</organism>
<accession>A0AAN9VSY3</accession>
<evidence type="ECO:0000313" key="2">
    <source>
        <dbReference type="Proteomes" id="UP001378592"/>
    </source>
</evidence>
<sequence length="148" mass="17242">MSGINTVDHLACRKYLLQTLLLYTNNLIIRIKQNFHLVLDFIEVHRKTFADPSLCMIKNSTFHLIRCACILHCCKLPLENILYQHKPKINIITFHNRSHLACNIFFLLYIKCPKGKCCTFLSVRCLESTECIKCNHYTALALKKCIKI</sequence>